<dbReference type="Proteomes" id="UP001292094">
    <property type="component" value="Unassembled WGS sequence"/>
</dbReference>
<comment type="caution">
    <text evidence="2">The sequence shown here is derived from an EMBL/GenBank/DDBJ whole genome shotgun (WGS) entry which is preliminary data.</text>
</comment>
<reference evidence="2" key="1">
    <citation type="submission" date="2023-11" db="EMBL/GenBank/DDBJ databases">
        <title>Genome assemblies of two species of porcelain crab, Petrolisthes cinctipes and Petrolisthes manimaculis (Anomura: Porcellanidae).</title>
        <authorList>
            <person name="Angst P."/>
        </authorList>
    </citation>
    <scope>NUCLEOTIDE SEQUENCE</scope>
    <source>
        <strain evidence="2">PB745_02</strain>
        <tissue evidence="2">Gill</tissue>
    </source>
</reference>
<feature type="compositionally biased region" description="Basic and acidic residues" evidence="1">
    <location>
        <begin position="11"/>
        <end position="20"/>
    </location>
</feature>
<feature type="region of interest" description="Disordered" evidence="1">
    <location>
        <begin position="1"/>
        <end position="20"/>
    </location>
</feature>
<dbReference type="AlphaFoldDB" id="A0AAE1P2A7"/>
<proteinExistence type="predicted"/>
<evidence type="ECO:0000256" key="1">
    <source>
        <dbReference type="SAM" id="MobiDB-lite"/>
    </source>
</evidence>
<sequence>MNGSLEEWEWTEGKRPNEDVKKEGEYIHGKYTVHIKRETARQSIVEIWEIVPEEKEKEVDGTSSPRPLPGLECLPMSLTHSHSIKEYTPTIPLLHQ</sequence>
<gene>
    <name evidence="2" type="ORF">Pmani_027618</name>
</gene>
<name>A0AAE1P2A7_9EUCA</name>
<dbReference type="EMBL" id="JAWZYT010003104">
    <property type="protein sequence ID" value="KAK4300158.1"/>
    <property type="molecule type" value="Genomic_DNA"/>
</dbReference>
<evidence type="ECO:0000313" key="3">
    <source>
        <dbReference type="Proteomes" id="UP001292094"/>
    </source>
</evidence>
<organism evidence="2 3">
    <name type="scientific">Petrolisthes manimaculis</name>
    <dbReference type="NCBI Taxonomy" id="1843537"/>
    <lineage>
        <taxon>Eukaryota</taxon>
        <taxon>Metazoa</taxon>
        <taxon>Ecdysozoa</taxon>
        <taxon>Arthropoda</taxon>
        <taxon>Crustacea</taxon>
        <taxon>Multicrustacea</taxon>
        <taxon>Malacostraca</taxon>
        <taxon>Eumalacostraca</taxon>
        <taxon>Eucarida</taxon>
        <taxon>Decapoda</taxon>
        <taxon>Pleocyemata</taxon>
        <taxon>Anomura</taxon>
        <taxon>Galatheoidea</taxon>
        <taxon>Porcellanidae</taxon>
        <taxon>Petrolisthes</taxon>
    </lineage>
</organism>
<evidence type="ECO:0000313" key="2">
    <source>
        <dbReference type="EMBL" id="KAK4300158.1"/>
    </source>
</evidence>
<protein>
    <submittedName>
        <fullName evidence="2">Uncharacterized protein</fullName>
    </submittedName>
</protein>
<feature type="compositionally biased region" description="Acidic residues" evidence="1">
    <location>
        <begin position="1"/>
        <end position="10"/>
    </location>
</feature>
<accession>A0AAE1P2A7</accession>
<keyword evidence="3" id="KW-1185">Reference proteome</keyword>